<dbReference type="Proteomes" id="UP000625316">
    <property type="component" value="Unassembled WGS sequence"/>
</dbReference>
<dbReference type="SUPFAM" id="SSF56112">
    <property type="entry name" value="Protein kinase-like (PK-like)"/>
    <property type="match status" value="1"/>
</dbReference>
<dbReference type="PANTHER" id="PTHR21064:SF6">
    <property type="entry name" value="AMINOGLYCOSIDE PHOSPHOTRANSFERASE DOMAIN-CONTAINING PROTEIN"/>
    <property type="match status" value="1"/>
</dbReference>
<name>A0A928VHH5_9CYAN</name>
<accession>A0A928VHH5</accession>
<dbReference type="Gene3D" id="3.30.200.20">
    <property type="entry name" value="Phosphorylase Kinase, domain 1"/>
    <property type="match status" value="1"/>
</dbReference>
<dbReference type="PANTHER" id="PTHR21064">
    <property type="entry name" value="AMINOGLYCOSIDE PHOSPHOTRANSFERASE DOMAIN-CONTAINING PROTEIN-RELATED"/>
    <property type="match status" value="1"/>
</dbReference>
<dbReference type="GO" id="GO:0004413">
    <property type="term" value="F:homoserine kinase activity"/>
    <property type="evidence" value="ECO:0007669"/>
    <property type="project" value="TreeGrafter"/>
</dbReference>
<sequence>MLNEHFPVTYSTLRADILASHVLTHYGIGHIHDCRLWKRGLSDVYLVHATDQQYVLRVSHTHWRSFDDIHFEMELLDFLHQRHVPVSHPLATCDGQLMLEINAPEGSRFATLMTYAPGEIALGDFNQAQSHGLGQILAKLHIATTDFQTKANRQPLDLEHLLNQSLNIILPQVQNPSTASLLQATGDELHQALRSLPQESPFWVICWGDPHSGNVHCTSDQQMTLFDFDQCGYGWRAFDVAKFLQMALCSGMRYSVRDAFVDGYQNIQPLTHEEIIALMPLTQVAHLWRWAISLNHALMNEYSRLDNFYFLHRIEQLKMLKNNDWQSLQKPSRTLASY</sequence>
<proteinExistence type="inferred from homology"/>
<gene>
    <name evidence="3" type="ORF">IQ266_01480</name>
</gene>
<keyword evidence="4" id="KW-1185">Reference proteome</keyword>
<comment type="similarity">
    <text evidence="1">Belongs to the pseudomonas-type ThrB family.</text>
</comment>
<evidence type="ECO:0000313" key="3">
    <source>
        <dbReference type="EMBL" id="MBE9028425.1"/>
    </source>
</evidence>
<dbReference type="Pfam" id="PF01636">
    <property type="entry name" value="APH"/>
    <property type="match status" value="1"/>
</dbReference>
<dbReference type="RefSeq" id="WP_264323247.1">
    <property type="nucleotide sequence ID" value="NZ_JADEXQ010000003.1"/>
</dbReference>
<dbReference type="InterPro" id="IPR011009">
    <property type="entry name" value="Kinase-like_dom_sf"/>
</dbReference>
<evidence type="ECO:0000313" key="4">
    <source>
        <dbReference type="Proteomes" id="UP000625316"/>
    </source>
</evidence>
<dbReference type="AlphaFoldDB" id="A0A928VHH5"/>
<organism evidence="3 4">
    <name type="scientific">Romeriopsis navalis LEGE 11480</name>
    <dbReference type="NCBI Taxonomy" id="2777977"/>
    <lineage>
        <taxon>Bacteria</taxon>
        <taxon>Bacillati</taxon>
        <taxon>Cyanobacteriota</taxon>
        <taxon>Cyanophyceae</taxon>
        <taxon>Leptolyngbyales</taxon>
        <taxon>Leptolyngbyaceae</taxon>
        <taxon>Romeriopsis</taxon>
        <taxon>Romeriopsis navalis</taxon>
    </lineage>
</organism>
<dbReference type="InterPro" id="IPR002575">
    <property type="entry name" value="Aminoglycoside_PTrfase"/>
</dbReference>
<dbReference type="InterPro" id="IPR050249">
    <property type="entry name" value="Pseudomonas-type_ThrB"/>
</dbReference>
<dbReference type="GO" id="GO:0009088">
    <property type="term" value="P:threonine biosynthetic process"/>
    <property type="evidence" value="ECO:0007669"/>
    <property type="project" value="TreeGrafter"/>
</dbReference>
<comment type="caution">
    <text evidence="3">The sequence shown here is derived from an EMBL/GenBank/DDBJ whole genome shotgun (WGS) entry which is preliminary data.</text>
</comment>
<evidence type="ECO:0000256" key="1">
    <source>
        <dbReference type="ARBA" id="ARBA00038240"/>
    </source>
</evidence>
<reference evidence="3" key="1">
    <citation type="submission" date="2020-10" db="EMBL/GenBank/DDBJ databases">
        <authorList>
            <person name="Castelo-Branco R."/>
            <person name="Eusebio N."/>
            <person name="Adriana R."/>
            <person name="Vieira A."/>
            <person name="Brugerolle De Fraissinette N."/>
            <person name="Rezende De Castro R."/>
            <person name="Schneider M.P."/>
            <person name="Vasconcelos V."/>
            <person name="Leao P.N."/>
        </authorList>
    </citation>
    <scope>NUCLEOTIDE SEQUENCE</scope>
    <source>
        <strain evidence="3">LEGE 11480</strain>
    </source>
</reference>
<feature type="domain" description="Aminoglycoside phosphotransferase" evidence="2">
    <location>
        <begin position="40"/>
        <end position="265"/>
    </location>
</feature>
<dbReference type="EMBL" id="JADEXQ010000003">
    <property type="protein sequence ID" value="MBE9028425.1"/>
    <property type="molecule type" value="Genomic_DNA"/>
</dbReference>
<protein>
    <submittedName>
        <fullName evidence="3">Phosphotransferase</fullName>
    </submittedName>
</protein>
<dbReference type="Gene3D" id="3.90.1200.10">
    <property type="match status" value="1"/>
</dbReference>
<evidence type="ECO:0000259" key="2">
    <source>
        <dbReference type="Pfam" id="PF01636"/>
    </source>
</evidence>